<evidence type="ECO:0000313" key="1">
    <source>
        <dbReference type="EMBL" id="JAC73547.1"/>
    </source>
</evidence>
<dbReference type="Gene3D" id="2.60.120.1520">
    <property type="match status" value="1"/>
</dbReference>
<dbReference type="AlphaFoldDB" id="A0A061RKS6"/>
<proteinExistence type="predicted"/>
<organism evidence="1">
    <name type="scientific">Tetraselmis sp. GSL018</name>
    <dbReference type="NCBI Taxonomy" id="582737"/>
    <lineage>
        <taxon>Eukaryota</taxon>
        <taxon>Viridiplantae</taxon>
        <taxon>Chlorophyta</taxon>
        <taxon>core chlorophytes</taxon>
        <taxon>Chlorodendrophyceae</taxon>
        <taxon>Chlorodendrales</taxon>
        <taxon>Chlorodendraceae</taxon>
        <taxon>Tetraselmis</taxon>
    </lineage>
</organism>
<accession>A0A061RKS6</accession>
<sequence>RGTGAGAESASVACMPRSLLVFADEAYKDCLHGIDETEADAIHEGCVCYG</sequence>
<reference evidence="1" key="1">
    <citation type="submission" date="2014-05" db="EMBL/GenBank/DDBJ databases">
        <title>The transcriptome of the halophilic microalga Tetraselmis sp. GSL018 isolated from the Great Salt Lake, Utah.</title>
        <authorList>
            <person name="Jinkerson R.E."/>
            <person name="D'Adamo S."/>
            <person name="Posewitz M.C."/>
        </authorList>
    </citation>
    <scope>NUCLEOTIDE SEQUENCE</scope>
    <source>
        <strain evidence="1">GSL018</strain>
    </source>
</reference>
<gene>
    <name evidence="1" type="ORF">TSPGSL018_28590</name>
</gene>
<feature type="non-terminal residue" evidence="1">
    <location>
        <position position="1"/>
    </location>
</feature>
<dbReference type="EMBL" id="GBEZ01012326">
    <property type="protein sequence ID" value="JAC73547.1"/>
    <property type="molecule type" value="Transcribed_RNA"/>
</dbReference>
<protein>
    <recommendedName>
        <fullName evidence="2">Alpha-ketoglutarate-dependent dioxygenase AlkB-like domain-containing protein</fullName>
    </recommendedName>
</protein>
<evidence type="ECO:0008006" key="2">
    <source>
        <dbReference type="Google" id="ProtNLM"/>
    </source>
</evidence>
<name>A0A061RKS6_9CHLO</name>